<keyword evidence="2 5" id="KW-0808">Transferase</keyword>
<sequence length="479" mass="50498">MPTGHVGFTASNPTGFGSMPDRRAGGAGRNRPARSAGHGRDRRVDRARRVALDAMRRITAEGGYANLVLGEVTAGLDKRDAGFVIELVSGTCRMQGSYDAVIEQAAGRKLSTLQPAVVNVLRLACHQLFAMRVPDHAAVGSSVDLAGACVGERVTGLVNAIVRRLAARDLGAWFDELSDGLAPREVLALRHGHPAWVADAFADALVSGDDELERLLAADNEPPVPMLVVRPGLAGVDDLVRAGGVPARWSPWGASRPGNPAEVPEVVDGRAGVQDEGSQLVIEAATRANSPDGPWLDLCAGPGGKSALLRGLAPGLLVSSEVQPHRAGLVAKALRAFPRTGHQVLVADATAPAWRPSAFGLVVADVPCTGLGALRRRPESRWRRDPASLAELTALQRRILDTAIASVARGGLVAYITCSPHPDETVGIVRQASGVEIEDAPALLPEVPDAASRLDERCIQLWPHLHGTDAMFCALLRRV</sequence>
<dbReference type="InterPro" id="IPR049560">
    <property type="entry name" value="MeTrfase_RsmB-F_NOP2_cat"/>
</dbReference>
<gene>
    <name evidence="8" type="ORF">FB473_001199</name>
</gene>
<proteinExistence type="inferred from homology"/>
<accession>A0ABX0SDU4</accession>
<feature type="active site" description="Nucleophile" evidence="5">
    <location>
        <position position="418"/>
    </location>
</feature>
<feature type="domain" description="SAM-dependent MTase RsmB/NOP-type" evidence="7">
    <location>
        <begin position="201"/>
        <end position="479"/>
    </location>
</feature>
<dbReference type="InterPro" id="IPR029063">
    <property type="entry name" value="SAM-dependent_MTases_sf"/>
</dbReference>
<dbReference type="GO" id="GO:0008168">
    <property type="term" value="F:methyltransferase activity"/>
    <property type="evidence" value="ECO:0007669"/>
    <property type="project" value="UniProtKB-KW"/>
</dbReference>
<evidence type="ECO:0000256" key="1">
    <source>
        <dbReference type="ARBA" id="ARBA00022603"/>
    </source>
</evidence>
<evidence type="ECO:0000256" key="2">
    <source>
        <dbReference type="ARBA" id="ARBA00022679"/>
    </source>
</evidence>
<evidence type="ECO:0000256" key="5">
    <source>
        <dbReference type="PROSITE-ProRule" id="PRU01023"/>
    </source>
</evidence>
<dbReference type="InterPro" id="IPR001678">
    <property type="entry name" value="MeTrfase_RsmB-F_NOP2_dom"/>
</dbReference>
<name>A0ABX0SDU4_9ACTN</name>
<keyword evidence="4 5" id="KW-0694">RNA-binding</keyword>
<feature type="binding site" evidence="5">
    <location>
        <position position="365"/>
    </location>
    <ligand>
        <name>S-adenosyl-L-methionine</name>
        <dbReference type="ChEBI" id="CHEBI:59789"/>
    </ligand>
</feature>
<comment type="similarity">
    <text evidence="5">Belongs to the class I-like SAM-binding methyltransferase superfamily. RsmB/NOP family.</text>
</comment>
<dbReference type="Gene3D" id="3.40.50.150">
    <property type="entry name" value="Vaccinia Virus protein VP39"/>
    <property type="match status" value="1"/>
</dbReference>
<keyword evidence="9" id="KW-1185">Reference proteome</keyword>
<dbReference type="SUPFAM" id="SSF53335">
    <property type="entry name" value="S-adenosyl-L-methionine-dependent methyltransferases"/>
    <property type="match status" value="1"/>
</dbReference>
<dbReference type="PRINTS" id="PR02008">
    <property type="entry name" value="RCMTFAMILY"/>
</dbReference>
<dbReference type="EMBL" id="JAAMOZ010000001">
    <property type="protein sequence ID" value="NIH56554.1"/>
    <property type="molecule type" value="Genomic_DNA"/>
</dbReference>
<dbReference type="InterPro" id="IPR035926">
    <property type="entry name" value="NusB-like_sf"/>
</dbReference>
<evidence type="ECO:0000313" key="9">
    <source>
        <dbReference type="Proteomes" id="UP000749311"/>
    </source>
</evidence>
<dbReference type="Proteomes" id="UP000749311">
    <property type="component" value="Unassembled WGS sequence"/>
</dbReference>
<protein>
    <submittedName>
        <fullName evidence="8">16S rRNA (Cytosine967-C5)-methyltransferase</fullName>
        <ecNumber evidence="8">2.1.1.176</ecNumber>
    </submittedName>
</protein>
<dbReference type="Pfam" id="PF01029">
    <property type="entry name" value="NusB"/>
    <property type="match status" value="1"/>
</dbReference>
<keyword evidence="1 5" id="KW-0489">Methyltransferase</keyword>
<feature type="region of interest" description="Disordered" evidence="6">
    <location>
        <begin position="1"/>
        <end position="45"/>
    </location>
</feature>
<keyword evidence="3 5" id="KW-0949">S-adenosyl-L-methionine</keyword>
<evidence type="ECO:0000259" key="7">
    <source>
        <dbReference type="PROSITE" id="PS51686"/>
    </source>
</evidence>
<evidence type="ECO:0000313" key="8">
    <source>
        <dbReference type="EMBL" id="NIH56554.1"/>
    </source>
</evidence>
<dbReference type="PANTHER" id="PTHR22807:SF53">
    <property type="entry name" value="RIBOSOMAL RNA SMALL SUBUNIT METHYLTRANSFERASE B-RELATED"/>
    <property type="match status" value="1"/>
</dbReference>
<dbReference type="Pfam" id="PF01189">
    <property type="entry name" value="Methyltr_RsmB-F"/>
    <property type="match status" value="1"/>
</dbReference>
<organism evidence="8 9">
    <name type="scientific">Brooklawnia cerclae</name>
    <dbReference type="NCBI Taxonomy" id="349934"/>
    <lineage>
        <taxon>Bacteria</taxon>
        <taxon>Bacillati</taxon>
        <taxon>Actinomycetota</taxon>
        <taxon>Actinomycetes</taxon>
        <taxon>Propionibacteriales</taxon>
        <taxon>Propionibacteriaceae</taxon>
        <taxon>Brooklawnia</taxon>
    </lineage>
</organism>
<dbReference type="InterPro" id="IPR006027">
    <property type="entry name" value="NusB_RsmB_TIM44"/>
</dbReference>
<feature type="binding site" evidence="5">
    <location>
        <position position="321"/>
    </location>
    <ligand>
        <name>S-adenosyl-L-methionine</name>
        <dbReference type="ChEBI" id="CHEBI:59789"/>
    </ligand>
</feature>
<evidence type="ECO:0000256" key="4">
    <source>
        <dbReference type="ARBA" id="ARBA00022884"/>
    </source>
</evidence>
<dbReference type="PANTHER" id="PTHR22807">
    <property type="entry name" value="NOP2 YEAST -RELATED NOL1/NOP2/FMU SUN DOMAIN-CONTAINING"/>
    <property type="match status" value="1"/>
</dbReference>
<evidence type="ECO:0000256" key="3">
    <source>
        <dbReference type="ARBA" id="ARBA00022691"/>
    </source>
</evidence>
<dbReference type="EC" id="2.1.1.176" evidence="8"/>
<feature type="binding site" evidence="5">
    <location>
        <position position="348"/>
    </location>
    <ligand>
        <name>S-adenosyl-L-methionine</name>
        <dbReference type="ChEBI" id="CHEBI:59789"/>
    </ligand>
</feature>
<dbReference type="GO" id="GO:0032259">
    <property type="term" value="P:methylation"/>
    <property type="evidence" value="ECO:0007669"/>
    <property type="project" value="UniProtKB-KW"/>
</dbReference>
<evidence type="ECO:0000256" key="6">
    <source>
        <dbReference type="SAM" id="MobiDB-lite"/>
    </source>
</evidence>
<comment type="caution">
    <text evidence="8">The sequence shown here is derived from an EMBL/GenBank/DDBJ whole genome shotgun (WGS) entry which is preliminary data.</text>
</comment>
<dbReference type="SUPFAM" id="SSF48013">
    <property type="entry name" value="NusB-like"/>
    <property type="match status" value="1"/>
</dbReference>
<dbReference type="PROSITE" id="PS51686">
    <property type="entry name" value="SAM_MT_RSMB_NOP"/>
    <property type="match status" value="1"/>
</dbReference>
<dbReference type="Gene3D" id="1.10.940.10">
    <property type="entry name" value="NusB-like"/>
    <property type="match status" value="1"/>
</dbReference>
<dbReference type="InterPro" id="IPR023267">
    <property type="entry name" value="RCMT"/>
</dbReference>
<feature type="binding site" evidence="5">
    <location>
        <begin position="299"/>
        <end position="305"/>
    </location>
    <ligand>
        <name>S-adenosyl-L-methionine</name>
        <dbReference type="ChEBI" id="CHEBI:59789"/>
    </ligand>
</feature>
<reference evidence="8 9" key="1">
    <citation type="submission" date="2020-02" db="EMBL/GenBank/DDBJ databases">
        <title>Sequencing the genomes of 1000 actinobacteria strains.</title>
        <authorList>
            <person name="Klenk H.-P."/>
        </authorList>
    </citation>
    <scope>NUCLEOTIDE SEQUENCE [LARGE SCALE GENOMIC DNA]</scope>
    <source>
        <strain evidence="8 9">DSM 19609</strain>
    </source>
</reference>